<gene>
    <name evidence="2" type="ORF">WR25_12660</name>
</gene>
<dbReference type="Proteomes" id="UP000218231">
    <property type="component" value="Unassembled WGS sequence"/>
</dbReference>
<dbReference type="PROSITE" id="PS00626">
    <property type="entry name" value="RCC1_2"/>
    <property type="match status" value="2"/>
</dbReference>
<dbReference type="Gene3D" id="2.130.10.30">
    <property type="entry name" value="Regulator of chromosome condensation 1/beta-lactamase-inhibitor protein II"/>
    <property type="match status" value="1"/>
</dbReference>
<dbReference type="PROSITE" id="PS50012">
    <property type="entry name" value="RCC1_3"/>
    <property type="match status" value="1"/>
</dbReference>
<dbReference type="GO" id="GO:0005085">
    <property type="term" value="F:guanyl-nucleotide exchange factor activity"/>
    <property type="evidence" value="ECO:0007669"/>
    <property type="project" value="TreeGrafter"/>
</dbReference>
<dbReference type="OrthoDB" id="5370059at2759"/>
<proteinExistence type="predicted"/>
<dbReference type="STRING" id="2018661.A0A2A2KQK2"/>
<dbReference type="GO" id="GO:0019843">
    <property type="term" value="F:rRNA binding"/>
    <property type="evidence" value="ECO:0007669"/>
    <property type="project" value="TreeGrafter"/>
</dbReference>
<reference evidence="2 3" key="1">
    <citation type="journal article" date="2017" name="Curr. Biol.">
        <title>Genome architecture and evolution of a unichromosomal asexual nematode.</title>
        <authorList>
            <person name="Fradin H."/>
            <person name="Zegar C."/>
            <person name="Gutwein M."/>
            <person name="Lucas J."/>
            <person name="Kovtun M."/>
            <person name="Corcoran D."/>
            <person name="Baugh L.R."/>
            <person name="Kiontke K."/>
            <person name="Gunsalus K."/>
            <person name="Fitch D.H."/>
            <person name="Piano F."/>
        </authorList>
    </citation>
    <scope>NUCLEOTIDE SEQUENCE [LARGE SCALE GENOMIC DNA]</scope>
    <source>
        <strain evidence="2">PF1309</strain>
    </source>
</reference>
<dbReference type="EMBL" id="LIAE01007965">
    <property type="protein sequence ID" value="PAV76083.1"/>
    <property type="molecule type" value="Genomic_DNA"/>
</dbReference>
<feature type="repeat" description="RCC1" evidence="1">
    <location>
        <begin position="158"/>
        <end position="208"/>
    </location>
</feature>
<accession>A0A2A2KQK2</accession>
<dbReference type="PANTHER" id="PTHR46337">
    <property type="entry name" value="RCC1-LIKE G EXCHANGING FACTOR-LIKE PROTEIN"/>
    <property type="match status" value="1"/>
</dbReference>
<comment type="caution">
    <text evidence="2">The sequence shown here is derived from an EMBL/GenBank/DDBJ whole genome shotgun (WGS) entry which is preliminary data.</text>
</comment>
<dbReference type="InterPro" id="IPR000408">
    <property type="entry name" value="Reg_chr_condens"/>
</dbReference>
<evidence type="ECO:0000256" key="1">
    <source>
        <dbReference type="PROSITE-ProRule" id="PRU00235"/>
    </source>
</evidence>
<dbReference type="Pfam" id="PF13540">
    <property type="entry name" value="RCC1_2"/>
    <property type="match status" value="1"/>
</dbReference>
<dbReference type="PRINTS" id="PR00633">
    <property type="entry name" value="RCCNDNSATION"/>
</dbReference>
<evidence type="ECO:0000313" key="3">
    <source>
        <dbReference type="Proteomes" id="UP000218231"/>
    </source>
</evidence>
<dbReference type="SUPFAM" id="SSF50985">
    <property type="entry name" value="RCC1/BLIP-II"/>
    <property type="match status" value="1"/>
</dbReference>
<dbReference type="AlphaFoldDB" id="A0A2A2KQK2"/>
<keyword evidence="3" id="KW-1185">Reference proteome</keyword>
<evidence type="ECO:0000313" key="2">
    <source>
        <dbReference type="EMBL" id="PAV76083.1"/>
    </source>
</evidence>
<sequence>MESSANKTRNFPTYYGRISYDDTTVTITDVLQKLTTRITISAEEESFSAKFPISDDSFQFSPHRFETSAQIEQLKKTESDFDEEDSDMPGQDAVPPYILCATLNAFYIFSNDRHKLWKITPSSESLTITSIEGGIPRSGKFVKMTGGYDHILALTNEGKLFATGTGLHGEMGTGELARKTRLIGVNPFCEKVADICCGAWHSLALTEDRKVYGFGWNKDGQLGDDLDPCQTLPAEISIGNLLEDEPNTALIYTCKTVRAERNATKIWYTVDENDDVMQIIIGKGFEYPD</sequence>
<protein>
    <submittedName>
        <fullName evidence="2">Uncharacterized protein</fullName>
    </submittedName>
</protein>
<dbReference type="InterPro" id="IPR053035">
    <property type="entry name" value="Mitochondrial_GEF_domain"/>
</dbReference>
<name>A0A2A2KQK2_9BILA</name>
<dbReference type="GO" id="GO:0005743">
    <property type="term" value="C:mitochondrial inner membrane"/>
    <property type="evidence" value="ECO:0007669"/>
    <property type="project" value="TreeGrafter"/>
</dbReference>
<dbReference type="GO" id="GO:0070131">
    <property type="term" value="P:positive regulation of mitochondrial translation"/>
    <property type="evidence" value="ECO:0007669"/>
    <property type="project" value="TreeGrafter"/>
</dbReference>
<organism evidence="2 3">
    <name type="scientific">Diploscapter pachys</name>
    <dbReference type="NCBI Taxonomy" id="2018661"/>
    <lineage>
        <taxon>Eukaryota</taxon>
        <taxon>Metazoa</taxon>
        <taxon>Ecdysozoa</taxon>
        <taxon>Nematoda</taxon>
        <taxon>Chromadorea</taxon>
        <taxon>Rhabditida</taxon>
        <taxon>Rhabditina</taxon>
        <taxon>Rhabditomorpha</taxon>
        <taxon>Rhabditoidea</taxon>
        <taxon>Rhabditidae</taxon>
        <taxon>Diploscapter</taxon>
    </lineage>
</organism>
<dbReference type="PANTHER" id="PTHR46337:SF1">
    <property type="entry name" value="RCC1-LIKE G EXCHANGING FACTOR-LIKE PROTEIN"/>
    <property type="match status" value="1"/>
</dbReference>
<dbReference type="InterPro" id="IPR009091">
    <property type="entry name" value="RCC1/BLIP-II"/>
</dbReference>